<evidence type="ECO:0000259" key="7">
    <source>
        <dbReference type="Pfam" id="PF01386"/>
    </source>
</evidence>
<dbReference type="InterPro" id="IPR001021">
    <property type="entry name" value="Ribosomal_bL25_long"/>
</dbReference>
<feature type="domain" description="Large ribosomal subunit protein bL25 beta" evidence="8">
    <location>
        <begin position="101"/>
        <end position="187"/>
    </location>
</feature>
<evidence type="ECO:0000256" key="5">
    <source>
        <dbReference type="HAMAP-Rule" id="MF_01334"/>
    </source>
</evidence>
<dbReference type="GO" id="GO:0003735">
    <property type="term" value="F:structural constituent of ribosome"/>
    <property type="evidence" value="ECO:0007669"/>
    <property type="project" value="InterPro"/>
</dbReference>
<keyword evidence="1 5" id="KW-0699">rRNA-binding</keyword>
<evidence type="ECO:0000259" key="8">
    <source>
        <dbReference type="Pfam" id="PF14693"/>
    </source>
</evidence>
<sequence>MKKLSLKVEKRTIFGRKVKQLRNQKILPANLYGKDVKSQALKIDLKDFLNVYKEAGETNVVELYLDKQKNPTHTLIHNLQIHPIDSSYLHVDFHKIDLTKKVQVTIPIEILGEAPGVVQGGVLVQVLNEVEVEALPADLPDKLVVDVANLKEIGDYLTIKDLKIDVKKVKILVEDLKQIVVNLKAPKEEVEEAPQPEVVPEEEKPKEETTEKEKAAAEPKAEDKDAKAEKKEK</sequence>
<dbReference type="GO" id="GO:0008097">
    <property type="term" value="F:5S rRNA binding"/>
    <property type="evidence" value="ECO:0007669"/>
    <property type="project" value="InterPro"/>
</dbReference>
<feature type="region of interest" description="Disordered" evidence="6">
    <location>
        <begin position="188"/>
        <end position="233"/>
    </location>
</feature>
<comment type="function">
    <text evidence="5">This is one of the proteins that binds to the 5S RNA in the ribosome where it forms part of the central protuberance.</text>
</comment>
<comment type="similarity">
    <text evidence="5">Belongs to the bacterial ribosomal protein bL25 family. CTC subfamily.</text>
</comment>
<dbReference type="Proteomes" id="UP000178758">
    <property type="component" value="Unassembled WGS sequence"/>
</dbReference>
<evidence type="ECO:0000256" key="4">
    <source>
        <dbReference type="ARBA" id="ARBA00023274"/>
    </source>
</evidence>
<dbReference type="InterPro" id="IPR011035">
    <property type="entry name" value="Ribosomal_bL25/Gln-tRNA_synth"/>
</dbReference>
<proteinExistence type="inferred from homology"/>
<dbReference type="InterPro" id="IPR020930">
    <property type="entry name" value="Ribosomal_uL5_bac-type"/>
</dbReference>
<dbReference type="HAMAP" id="MF_01334">
    <property type="entry name" value="Ribosomal_bL25_CTC"/>
    <property type="match status" value="1"/>
</dbReference>
<dbReference type="InterPro" id="IPR029751">
    <property type="entry name" value="Ribosomal_L25_dom"/>
</dbReference>
<dbReference type="SUPFAM" id="SSF50715">
    <property type="entry name" value="Ribosomal protein L25-like"/>
    <property type="match status" value="1"/>
</dbReference>
<dbReference type="PANTHER" id="PTHR33284:SF1">
    <property type="entry name" value="RIBOSOMAL PROTEIN L25_GLN-TRNA SYNTHETASE, ANTI-CODON-BINDING DOMAIN-CONTAINING PROTEIN"/>
    <property type="match status" value="1"/>
</dbReference>
<keyword evidence="2 5" id="KW-0694">RNA-binding</keyword>
<feature type="domain" description="Large ribosomal subunit protein bL25 L25" evidence="7">
    <location>
        <begin position="6"/>
        <end position="93"/>
    </location>
</feature>
<dbReference type="PANTHER" id="PTHR33284">
    <property type="entry name" value="RIBOSOMAL PROTEIN L25/GLN-TRNA SYNTHETASE, ANTI-CODON-BINDING DOMAIN-CONTAINING PROTEIN"/>
    <property type="match status" value="1"/>
</dbReference>
<comment type="caution">
    <text evidence="9">The sequence shown here is derived from an EMBL/GenBank/DDBJ whole genome shotgun (WGS) entry which is preliminary data.</text>
</comment>
<dbReference type="Pfam" id="PF01386">
    <property type="entry name" value="Ribosomal_L25p"/>
    <property type="match status" value="1"/>
</dbReference>
<evidence type="ECO:0000256" key="2">
    <source>
        <dbReference type="ARBA" id="ARBA00022884"/>
    </source>
</evidence>
<dbReference type="GO" id="GO:0006412">
    <property type="term" value="P:translation"/>
    <property type="evidence" value="ECO:0007669"/>
    <property type="project" value="UniProtKB-UniRule"/>
</dbReference>
<evidence type="ECO:0000313" key="9">
    <source>
        <dbReference type="EMBL" id="OGD53505.1"/>
    </source>
</evidence>
<organism evidence="9 10">
    <name type="scientific">Candidatus Beckwithbacteria bacterium RBG_13_35_6</name>
    <dbReference type="NCBI Taxonomy" id="1797456"/>
    <lineage>
        <taxon>Bacteria</taxon>
        <taxon>Candidatus Beckwithiibacteriota</taxon>
    </lineage>
</organism>
<name>A0A1F5DEI3_9BACT</name>
<dbReference type="InterPro" id="IPR037121">
    <property type="entry name" value="Ribosomal_bL25_C"/>
</dbReference>
<keyword evidence="3 5" id="KW-0689">Ribosomal protein</keyword>
<dbReference type="AlphaFoldDB" id="A0A1F5DEI3"/>
<accession>A0A1F5DEI3</accession>
<evidence type="ECO:0000256" key="1">
    <source>
        <dbReference type="ARBA" id="ARBA00022730"/>
    </source>
</evidence>
<dbReference type="CDD" id="cd00495">
    <property type="entry name" value="Ribosomal_L25_TL5_CTC"/>
    <property type="match status" value="1"/>
</dbReference>
<reference evidence="9 10" key="1">
    <citation type="journal article" date="2016" name="Nat. Commun.">
        <title>Thousands of microbial genomes shed light on interconnected biogeochemical processes in an aquifer system.</title>
        <authorList>
            <person name="Anantharaman K."/>
            <person name="Brown C.T."/>
            <person name="Hug L.A."/>
            <person name="Sharon I."/>
            <person name="Castelle C.J."/>
            <person name="Probst A.J."/>
            <person name="Thomas B.C."/>
            <person name="Singh A."/>
            <person name="Wilkins M.J."/>
            <person name="Karaoz U."/>
            <person name="Brodie E.L."/>
            <person name="Williams K.H."/>
            <person name="Hubbard S.S."/>
            <person name="Banfield J.F."/>
        </authorList>
    </citation>
    <scope>NUCLEOTIDE SEQUENCE [LARGE SCALE GENOMIC DNA]</scope>
</reference>
<dbReference type="NCBIfam" id="TIGR00731">
    <property type="entry name" value="bL25_bact_ctc"/>
    <property type="match status" value="1"/>
</dbReference>
<evidence type="ECO:0000313" key="10">
    <source>
        <dbReference type="Proteomes" id="UP000178758"/>
    </source>
</evidence>
<dbReference type="InterPro" id="IPR020056">
    <property type="entry name" value="Rbsml_bL25/Gln-tRNA_synth_N"/>
</dbReference>
<dbReference type="Gene3D" id="2.40.240.10">
    <property type="entry name" value="Ribosomal Protein L25, Chain P"/>
    <property type="match status" value="1"/>
</dbReference>
<dbReference type="EMBL" id="MEZJ01000034">
    <property type="protein sequence ID" value="OGD53505.1"/>
    <property type="molecule type" value="Genomic_DNA"/>
</dbReference>
<dbReference type="GO" id="GO:0022625">
    <property type="term" value="C:cytosolic large ribosomal subunit"/>
    <property type="evidence" value="ECO:0007669"/>
    <property type="project" value="TreeGrafter"/>
</dbReference>
<evidence type="ECO:0000256" key="6">
    <source>
        <dbReference type="SAM" id="MobiDB-lite"/>
    </source>
</evidence>
<protein>
    <recommendedName>
        <fullName evidence="5">Large ribosomal subunit protein bL25</fullName>
    </recommendedName>
    <alternativeName>
        <fullName evidence="5">General stress protein CTC</fullName>
    </alternativeName>
</protein>
<feature type="compositionally biased region" description="Basic and acidic residues" evidence="6">
    <location>
        <begin position="201"/>
        <end position="233"/>
    </location>
</feature>
<dbReference type="Gene3D" id="2.170.120.20">
    <property type="entry name" value="Ribosomal protein L25, beta domain"/>
    <property type="match status" value="1"/>
</dbReference>
<evidence type="ECO:0000256" key="3">
    <source>
        <dbReference type="ARBA" id="ARBA00022980"/>
    </source>
</evidence>
<dbReference type="InterPro" id="IPR020057">
    <property type="entry name" value="Ribosomal_bL25_b-dom"/>
</dbReference>
<comment type="subunit">
    <text evidence="5">Part of the 50S ribosomal subunit; part of the 5S rRNA/L5/L18/L25 subcomplex. Contacts the 5S rRNA. Binds to the 5S rRNA independently of L5 and L18.</text>
</comment>
<dbReference type="Pfam" id="PF14693">
    <property type="entry name" value="Ribosomal_TL5_C"/>
    <property type="match status" value="1"/>
</dbReference>
<keyword evidence="4 5" id="KW-0687">Ribonucleoprotein</keyword>
<gene>
    <name evidence="5" type="primary">rplY</name>
    <name evidence="5" type="synonym">ctc</name>
    <name evidence="9" type="ORF">A3J78_00555</name>
</gene>